<dbReference type="PRINTS" id="PR00662">
    <property type="entry name" value="G6PISOMERASE"/>
</dbReference>
<name>A0A839U746_9HYPH</name>
<feature type="active site" evidence="8">
    <location>
        <position position="514"/>
    </location>
</feature>
<dbReference type="InterPro" id="IPR035476">
    <property type="entry name" value="SIS_PGI_1"/>
</dbReference>
<keyword evidence="6 8" id="KW-0413">Isomerase</keyword>
<comment type="pathway">
    <text evidence="1 8 9">Carbohydrate degradation; glycolysis; D-glyceraldehyde 3-phosphate and glycerone phosphate from D-glucose: step 2/4.</text>
</comment>
<dbReference type="GO" id="GO:0005829">
    <property type="term" value="C:cytosol"/>
    <property type="evidence" value="ECO:0007669"/>
    <property type="project" value="TreeGrafter"/>
</dbReference>
<dbReference type="GO" id="GO:0097367">
    <property type="term" value="F:carbohydrate derivative binding"/>
    <property type="evidence" value="ECO:0007669"/>
    <property type="project" value="InterPro"/>
</dbReference>
<dbReference type="NCBIfam" id="NF001211">
    <property type="entry name" value="PRK00179.1"/>
    <property type="match status" value="1"/>
</dbReference>
<dbReference type="PANTHER" id="PTHR11469">
    <property type="entry name" value="GLUCOSE-6-PHOSPHATE ISOMERASE"/>
    <property type="match status" value="1"/>
</dbReference>
<dbReference type="CDD" id="cd05016">
    <property type="entry name" value="SIS_PGI_2"/>
    <property type="match status" value="1"/>
</dbReference>
<accession>A0A839U746</accession>
<keyword evidence="4 8" id="KW-0963">Cytoplasm</keyword>
<dbReference type="HAMAP" id="MF_00473">
    <property type="entry name" value="G6P_isomerase"/>
    <property type="match status" value="1"/>
</dbReference>
<sequence length="550" mass="60087">MASGQANDLKRQVLALKAHWKKGAPKDMRATFADDPKRFSRYSLQLDDLLLDWSKCLVDDEALSLLGEMAKVAKVEERRDAMFAGKPINNTEGRAVLHIALRNRSGKPIKVDGEDVMPGVKEVLDRMAAFANGLRSGEIKGAKNKPITDIVNIGIGGSDLGPAMATLAMSPYHDGPKAHFVSNIDSAHIADTLAGLDPATTLIIIASKTFTTIETMTNAKAARKWIADALGENAVGKHFAAVSTALDKVDAFGIPADRIFGFWDWVGGRYSIWSAIGLPLMIAIGPENFGRFLDGAHAMDEHFRKTPLKKNLPMMLGLIGYWHRAISGYTSRAVIPYDQRLARLPAYLQQLDMESNGKGVTIDGKPVTGPTGPVVWGEPGTNGQHAFFQLLHQGTDTIPVEFIVAAKGHEPQLDNQHEMLLANCLAQSEALMRGRTLDEAKAQLAAKNLPKSEVNRIAPHRVFTGNRPSITIIHDLLDPYTLGRLIALYEHRVFVEAQLYGINAFDQWGVELGKELATELLPVVSGDVKPKDKDASTQGLVAHLRKRRGK</sequence>
<dbReference type="PROSITE" id="PS00765">
    <property type="entry name" value="P_GLUCOSE_ISOMERASE_1"/>
    <property type="match status" value="1"/>
</dbReference>
<dbReference type="EC" id="5.3.1.9" evidence="8"/>
<dbReference type="AlphaFoldDB" id="A0A839U746"/>
<evidence type="ECO:0000313" key="11">
    <source>
        <dbReference type="Proteomes" id="UP000554520"/>
    </source>
</evidence>
<evidence type="ECO:0000256" key="5">
    <source>
        <dbReference type="ARBA" id="ARBA00023152"/>
    </source>
</evidence>
<evidence type="ECO:0000313" key="10">
    <source>
        <dbReference type="EMBL" id="MBB3144561.1"/>
    </source>
</evidence>
<dbReference type="SUPFAM" id="SSF53697">
    <property type="entry name" value="SIS domain"/>
    <property type="match status" value="1"/>
</dbReference>
<dbReference type="GO" id="GO:0051156">
    <property type="term" value="P:glucose 6-phosphate metabolic process"/>
    <property type="evidence" value="ECO:0007669"/>
    <property type="project" value="TreeGrafter"/>
</dbReference>
<organism evidence="10 11">
    <name type="scientific">Phyllobacterium trifolii</name>
    <dbReference type="NCBI Taxonomy" id="300193"/>
    <lineage>
        <taxon>Bacteria</taxon>
        <taxon>Pseudomonadati</taxon>
        <taxon>Pseudomonadota</taxon>
        <taxon>Alphaproteobacteria</taxon>
        <taxon>Hyphomicrobiales</taxon>
        <taxon>Phyllobacteriaceae</taxon>
        <taxon>Phyllobacterium</taxon>
    </lineage>
</organism>
<dbReference type="Gene3D" id="3.40.50.10490">
    <property type="entry name" value="Glucose-6-phosphate isomerase like protein, domain 1"/>
    <property type="match status" value="2"/>
</dbReference>
<dbReference type="UniPathway" id="UPA00109">
    <property type="reaction ID" value="UER00181"/>
</dbReference>
<dbReference type="PROSITE" id="PS00174">
    <property type="entry name" value="P_GLUCOSE_ISOMERASE_2"/>
    <property type="match status" value="1"/>
</dbReference>
<dbReference type="PANTHER" id="PTHR11469:SF1">
    <property type="entry name" value="GLUCOSE-6-PHOSPHATE ISOMERASE"/>
    <property type="match status" value="1"/>
</dbReference>
<dbReference type="GO" id="GO:0048029">
    <property type="term" value="F:monosaccharide binding"/>
    <property type="evidence" value="ECO:0007669"/>
    <property type="project" value="TreeGrafter"/>
</dbReference>
<evidence type="ECO:0000256" key="9">
    <source>
        <dbReference type="RuleBase" id="RU000612"/>
    </source>
</evidence>
<dbReference type="CDD" id="cd05015">
    <property type="entry name" value="SIS_PGI_1"/>
    <property type="match status" value="1"/>
</dbReference>
<dbReference type="RefSeq" id="WP_183661059.1">
    <property type="nucleotide sequence ID" value="NZ_JACHXN010000002.1"/>
</dbReference>
<comment type="similarity">
    <text evidence="2 8 9">Belongs to the GPI family.</text>
</comment>
<comment type="subcellular location">
    <subcellularLocation>
        <location evidence="8">Cytoplasm</location>
    </subcellularLocation>
</comment>
<dbReference type="GO" id="GO:0004347">
    <property type="term" value="F:glucose-6-phosphate isomerase activity"/>
    <property type="evidence" value="ECO:0007669"/>
    <property type="project" value="UniProtKB-UniRule"/>
</dbReference>
<comment type="caution">
    <text evidence="10">The sequence shown here is derived from an EMBL/GenBank/DDBJ whole genome shotgun (WGS) entry which is preliminary data.</text>
</comment>
<dbReference type="InterPro" id="IPR023096">
    <property type="entry name" value="G6P_Isomerase_C"/>
</dbReference>
<evidence type="ECO:0000256" key="3">
    <source>
        <dbReference type="ARBA" id="ARBA00022432"/>
    </source>
</evidence>
<dbReference type="EMBL" id="JACHXN010000002">
    <property type="protein sequence ID" value="MBB3144561.1"/>
    <property type="molecule type" value="Genomic_DNA"/>
</dbReference>
<dbReference type="GO" id="GO:0006096">
    <property type="term" value="P:glycolytic process"/>
    <property type="evidence" value="ECO:0007669"/>
    <property type="project" value="UniProtKB-UniRule"/>
</dbReference>
<keyword evidence="11" id="KW-1185">Reference proteome</keyword>
<dbReference type="GO" id="GO:0006094">
    <property type="term" value="P:gluconeogenesis"/>
    <property type="evidence" value="ECO:0007669"/>
    <property type="project" value="UniProtKB-UniRule"/>
</dbReference>
<feature type="active site" evidence="8">
    <location>
        <position position="385"/>
    </location>
</feature>
<dbReference type="InterPro" id="IPR001672">
    <property type="entry name" value="G6P_Isomerase"/>
</dbReference>
<keyword evidence="5 8" id="KW-0324">Glycolysis</keyword>
<evidence type="ECO:0000256" key="8">
    <source>
        <dbReference type="HAMAP-Rule" id="MF_00473"/>
    </source>
</evidence>
<evidence type="ECO:0000256" key="2">
    <source>
        <dbReference type="ARBA" id="ARBA00006604"/>
    </source>
</evidence>
<dbReference type="FunFam" id="3.40.50.10490:FF:000018">
    <property type="entry name" value="Glucose-6-phosphate isomerase"/>
    <property type="match status" value="1"/>
</dbReference>
<comment type="pathway">
    <text evidence="8">Carbohydrate biosynthesis; gluconeogenesis.</text>
</comment>
<dbReference type="InterPro" id="IPR035482">
    <property type="entry name" value="SIS_PGI_2"/>
</dbReference>
<reference evidence="10 11" key="1">
    <citation type="submission" date="2020-08" db="EMBL/GenBank/DDBJ databases">
        <title>Genomic Encyclopedia of Type Strains, Phase III (KMG-III): the genomes of soil and plant-associated and newly described type strains.</title>
        <authorList>
            <person name="Whitman W."/>
        </authorList>
    </citation>
    <scope>NUCLEOTIDE SEQUENCE [LARGE SCALE GENOMIC DNA]</scope>
    <source>
        <strain evidence="10 11">CECT 7015</strain>
    </source>
</reference>
<dbReference type="Proteomes" id="UP000554520">
    <property type="component" value="Unassembled WGS sequence"/>
</dbReference>
<dbReference type="UniPathway" id="UPA00138"/>
<evidence type="ECO:0000256" key="4">
    <source>
        <dbReference type="ARBA" id="ARBA00022490"/>
    </source>
</evidence>
<keyword evidence="3 8" id="KW-0312">Gluconeogenesis</keyword>
<evidence type="ECO:0000256" key="7">
    <source>
        <dbReference type="ARBA" id="ARBA00029321"/>
    </source>
</evidence>
<dbReference type="PROSITE" id="PS51463">
    <property type="entry name" value="P_GLUCOSE_ISOMERASE_3"/>
    <property type="match status" value="1"/>
</dbReference>
<dbReference type="Pfam" id="PF00342">
    <property type="entry name" value="PGI"/>
    <property type="match status" value="1"/>
</dbReference>
<comment type="catalytic activity">
    <reaction evidence="7 8 9">
        <text>alpha-D-glucose 6-phosphate = beta-D-fructose 6-phosphate</text>
        <dbReference type="Rhea" id="RHEA:11816"/>
        <dbReference type="ChEBI" id="CHEBI:57634"/>
        <dbReference type="ChEBI" id="CHEBI:58225"/>
        <dbReference type="EC" id="5.3.1.9"/>
    </reaction>
</comment>
<dbReference type="InterPro" id="IPR018189">
    <property type="entry name" value="Phosphoglucose_isomerase_CS"/>
</dbReference>
<protein>
    <recommendedName>
        <fullName evidence="8">Glucose-6-phosphate isomerase</fullName>
        <shortName evidence="8">GPI</shortName>
        <ecNumber evidence="8">5.3.1.9</ecNumber>
    </recommendedName>
    <alternativeName>
        <fullName evidence="8">Phosphoglucose isomerase</fullName>
        <shortName evidence="8">PGI</shortName>
    </alternativeName>
    <alternativeName>
        <fullName evidence="8">Phosphohexose isomerase</fullName>
        <shortName evidence="8">PHI</shortName>
    </alternativeName>
</protein>
<proteinExistence type="inferred from homology"/>
<dbReference type="InterPro" id="IPR046348">
    <property type="entry name" value="SIS_dom_sf"/>
</dbReference>
<evidence type="ECO:0000256" key="1">
    <source>
        <dbReference type="ARBA" id="ARBA00004926"/>
    </source>
</evidence>
<feature type="active site" description="Proton donor" evidence="8">
    <location>
        <position position="354"/>
    </location>
</feature>
<dbReference type="Gene3D" id="1.10.1390.10">
    <property type="match status" value="1"/>
</dbReference>
<evidence type="ECO:0000256" key="6">
    <source>
        <dbReference type="ARBA" id="ARBA00023235"/>
    </source>
</evidence>
<gene>
    <name evidence="8" type="primary">pgi</name>
    <name evidence="10" type="ORF">FHS21_000957</name>
</gene>
<comment type="function">
    <text evidence="8">Catalyzes the reversible isomerization of glucose-6-phosphate to fructose-6-phosphate.</text>
</comment>